<reference evidence="2 3" key="1">
    <citation type="journal article" date="2024" name="Nat. Commun.">
        <title>Phylogenomics reveals the evolutionary origins of lichenization in chlorophyte algae.</title>
        <authorList>
            <person name="Puginier C."/>
            <person name="Libourel C."/>
            <person name="Otte J."/>
            <person name="Skaloud P."/>
            <person name="Haon M."/>
            <person name="Grisel S."/>
            <person name="Petersen M."/>
            <person name="Berrin J.G."/>
            <person name="Delaux P.M."/>
            <person name="Dal Grande F."/>
            <person name="Keller J."/>
        </authorList>
    </citation>
    <scope>NUCLEOTIDE SEQUENCE [LARGE SCALE GENOMIC DNA]</scope>
    <source>
        <strain evidence="2 3">SAG 2043</strain>
    </source>
</reference>
<organism evidence="2 3">
    <name type="scientific">[Myrmecia] bisecta</name>
    <dbReference type="NCBI Taxonomy" id="41462"/>
    <lineage>
        <taxon>Eukaryota</taxon>
        <taxon>Viridiplantae</taxon>
        <taxon>Chlorophyta</taxon>
        <taxon>core chlorophytes</taxon>
        <taxon>Trebouxiophyceae</taxon>
        <taxon>Trebouxiales</taxon>
        <taxon>Trebouxiaceae</taxon>
        <taxon>Myrmecia</taxon>
    </lineage>
</organism>
<evidence type="ECO:0000256" key="1">
    <source>
        <dbReference type="SAM" id="MobiDB-lite"/>
    </source>
</evidence>
<feature type="region of interest" description="Disordered" evidence="1">
    <location>
        <begin position="189"/>
        <end position="237"/>
    </location>
</feature>
<evidence type="ECO:0000313" key="3">
    <source>
        <dbReference type="Proteomes" id="UP001489004"/>
    </source>
</evidence>
<dbReference type="AlphaFoldDB" id="A0AAW1P8N7"/>
<accession>A0AAW1P8N7</accession>
<keyword evidence="3" id="KW-1185">Reference proteome</keyword>
<sequence length="237" mass="24691">MGCQAAVSSGHACLNRPAKRAFPKGSTLCRQSGLLGRSRPLRCFTTVRKACVASIGAVQGSHRDKDKPEGVLEPDKIAVSCWPAPSVPTQSVLLHALSFAGRAIALGLLTLALVMSHAGPCWAGRSGGRVYSSSGTTPRSSSSYSPAYSYGYSAPSSSNTTVIVQDSTPHFDWNYWNFFSHQPSGYYHAPPPPSTSSQSAAPAGAAATAAASPASAATNRWNIGAEKNRGGAQHRAD</sequence>
<feature type="compositionally biased region" description="Basic and acidic residues" evidence="1">
    <location>
        <begin position="226"/>
        <end position="237"/>
    </location>
</feature>
<dbReference type="Proteomes" id="UP001489004">
    <property type="component" value="Unassembled WGS sequence"/>
</dbReference>
<protein>
    <submittedName>
        <fullName evidence="2">Uncharacterized protein</fullName>
    </submittedName>
</protein>
<evidence type="ECO:0000313" key="2">
    <source>
        <dbReference type="EMBL" id="KAK9806208.1"/>
    </source>
</evidence>
<dbReference type="EMBL" id="JALJOR010000014">
    <property type="protein sequence ID" value="KAK9806208.1"/>
    <property type="molecule type" value="Genomic_DNA"/>
</dbReference>
<feature type="compositionally biased region" description="Low complexity" evidence="1">
    <location>
        <begin position="195"/>
        <end position="218"/>
    </location>
</feature>
<gene>
    <name evidence="2" type="ORF">WJX72_005369</name>
</gene>
<proteinExistence type="predicted"/>
<comment type="caution">
    <text evidence="2">The sequence shown here is derived from an EMBL/GenBank/DDBJ whole genome shotgun (WGS) entry which is preliminary data.</text>
</comment>
<name>A0AAW1P8N7_9CHLO</name>